<dbReference type="PANTHER" id="PTHR23070">
    <property type="entry name" value="BCS1 AAA-TYPE ATPASE"/>
    <property type="match status" value="1"/>
</dbReference>
<gene>
    <name evidence="1" type="ORF">BVC80_1831g339</name>
</gene>
<sequence length="141" mass="16792">MEICRYKNPKVQCTRSYQFAKKSYELSFHKKHKDKVQECYLPYVLKKSKELKEENKVVKLHTYGSCYRDHHDERGSGVWGSINLEHPATFDTLAMEPEIKKELMEDLERFVKRREYYKKVGKAWKRGYLLYGPPGTGKSSY</sequence>
<dbReference type="AlphaFoldDB" id="A0A200R7S7"/>
<dbReference type="Proteomes" id="UP000195402">
    <property type="component" value="Unassembled WGS sequence"/>
</dbReference>
<keyword evidence="2" id="KW-1185">Reference proteome</keyword>
<organism evidence="1 2">
    <name type="scientific">Macleaya cordata</name>
    <name type="common">Five-seeded plume-poppy</name>
    <name type="synonym">Bocconia cordata</name>
    <dbReference type="NCBI Taxonomy" id="56857"/>
    <lineage>
        <taxon>Eukaryota</taxon>
        <taxon>Viridiplantae</taxon>
        <taxon>Streptophyta</taxon>
        <taxon>Embryophyta</taxon>
        <taxon>Tracheophyta</taxon>
        <taxon>Spermatophyta</taxon>
        <taxon>Magnoliopsida</taxon>
        <taxon>Ranunculales</taxon>
        <taxon>Papaveraceae</taxon>
        <taxon>Papaveroideae</taxon>
        <taxon>Macleaya</taxon>
    </lineage>
</organism>
<proteinExistence type="predicted"/>
<name>A0A200R7S7_MACCD</name>
<dbReference type="Gene3D" id="3.40.50.300">
    <property type="entry name" value="P-loop containing nucleotide triphosphate hydrolases"/>
    <property type="match status" value="1"/>
</dbReference>
<accession>A0A200R7S7</accession>
<dbReference type="SUPFAM" id="SSF52540">
    <property type="entry name" value="P-loop containing nucleoside triphosphate hydrolases"/>
    <property type="match status" value="1"/>
</dbReference>
<dbReference type="EMBL" id="MVGT01000435">
    <property type="protein sequence ID" value="OVA18769.1"/>
    <property type="molecule type" value="Genomic_DNA"/>
</dbReference>
<reference evidence="1 2" key="1">
    <citation type="journal article" date="2017" name="Mol. Plant">
        <title>The Genome of Medicinal Plant Macleaya cordata Provides New Insights into Benzylisoquinoline Alkaloids Metabolism.</title>
        <authorList>
            <person name="Liu X."/>
            <person name="Liu Y."/>
            <person name="Huang P."/>
            <person name="Ma Y."/>
            <person name="Qing Z."/>
            <person name="Tang Q."/>
            <person name="Cao H."/>
            <person name="Cheng P."/>
            <person name="Zheng Y."/>
            <person name="Yuan Z."/>
            <person name="Zhou Y."/>
            <person name="Liu J."/>
            <person name="Tang Z."/>
            <person name="Zhuo Y."/>
            <person name="Zhang Y."/>
            <person name="Yu L."/>
            <person name="Huang J."/>
            <person name="Yang P."/>
            <person name="Peng Q."/>
            <person name="Zhang J."/>
            <person name="Jiang W."/>
            <person name="Zhang Z."/>
            <person name="Lin K."/>
            <person name="Ro D.K."/>
            <person name="Chen X."/>
            <person name="Xiong X."/>
            <person name="Shang Y."/>
            <person name="Huang S."/>
            <person name="Zeng J."/>
        </authorList>
    </citation>
    <scope>NUCLEOTIDE SEQUENCE [LARGE SCALE GENOMIC DNA]</scope>
    <source>
        <strain evidence="2">cv. BLH2017</strain>
        <tissue evidence="1">Root</tissue>
    </source>
</reference>
<dbReference type="OrthoDB" id="10251412at2759"/>
<dbReference type="STRING" id="56857.A0A200R7S7"/>
<evidence type="ECO:0000313" key="2">
    <source>
        <dbReference type="Proteomes" id="UP000195402"/>
    </source>
</evidence>
<dbReference type="InParanoid" id="A0A200R7S7"/>
<protein>
    <recommendedName>
        <fullName evidence="3">ATPase</fullName>
    </recommendedName>
</protein>
<comment type="caution">
    <text evidence="1">The sequence shown here is derived from an EMBL/GenBank/DDBJ whole genome shotgun (WGS) entry which is preliminary data.</text>
</comment>
<dbReference type="InterPro" id="IPR027417">
    <property type="entry name" value="P-loop_NTPase"/>
</dbReference>
<evidence type="ECO:0000313" key="1">
    <source>
        <dbReference type="EMBL" id="OVA18769.1"/>
    </source>
</evidence>
<dbReference type="OMA" id="YLLHIMA"/>
<dbReference type="InterPro" id="IPR050747">
    <property type="entry name" value="Mitochondrial_chaperone_BCS1"/>
</dbReference>
<evidence type="ECO:0008006" key="3">
    <source>
        <dbReference type="Google" id="ProtNLM"/>
    </source>
</evidence>